<organism evidence="6 7">
    <name type="scientific">Azotobacter bryophylli</name>
    <dbReference type="NCBI Taxonomy" id="1986537"/>
    <lineage>
        <taxon>Bacteria</taxon>
        <taxon>Pseudomonadati</taxon>
        <taxon>Pseudomonadota</taxon>
        <taxon>Gammaproteobacteria</taxon>
        <taxon>Pseudomonadales</taxon>
        <taxon>Pseudomonadaceae</taxon>
        <taxon>Azotobacter</taxon>
    </lineage>
</organism>
<dbReference type="Proteomes" id="UP001595457">
    <property type="component" value="Unassembled WGS sequence"/>
</dbReference>
<evidence type="ECO:0000256" key="3">
    <source>
        <dbReference type="ARBA" id="ARBA00023125"/>
    </source>
</evidence>
<dbReference type="PROSITE" id="PS50931">
    <property type="entry name" value="HTH_LYSR"/>
    <property type="match status" value="1"/>
</dbReference>
<comment type="caution">
    <text evidence="6">The sequence shown here is derived from an EMBL/GenBank/DDBJ whole genome shotgun (WGS) entry which is preliminary data.</text>
</comment>
<evidence type="ECO:0000256" key="2">
    <source>
        <dbReference type="ARBA" id="ARBA00023015"/>
    </source>
</evidence>
<dbReference type="Pfam" id="PF00126">
    <property type="entry name" value="HTH_1"/>
    <property type="match status" value="1"/>
</dbReference>
<dbReference type="Gene3D" id="3.40.190.290">
    <property type="match status" value="1"/>
</dbReference>
<evidence type="ECO:0000256" key="4">
    <source>
        <dbReference type="ARBA" id="ARBA00023163"/>
    </source>
</evidence>
<evidence type="ECO:0000259" key="5">
    <source>
        <dbReference type="PROSITE" id="PS50931"/>
    </source>
</evidence>
<dbReference type="SUPFAM" id="SSF46785">
    <property type="entry name" value="Winged helix' DNA-binding domain"/>
    <property type="match status" value="1"/>
</dbReference>
<dbReference type="InterPro" id="IPR036388">
    <property type="entry name" value="WH-like_DNA-bd_sf"/>
</dbReference>
<evidence type="ECO:0000313" key="7">
    <source>
        <dbReference type="Proteomes" id="UP001595457"/>
    </source>
</evidence>
<proteinExistence type="inferred from homology"/>
<dbReference type="SUPFAM" id="SSF53850">
    <property type="entry name" value="Periplasmic binding protein-like II"/>
    <property type="match status" value="1"/>
</dbReference>
<keyword evidence="2" id="KW-0805">Transcription regulation</keyword>
<keyword evidence="7" id="KW-1185">Reference proteome</keyword>
<sequence length="314" mass="35211">MDWTRRLRLRHLDLLISLAETGSLSDTARTTHTTQPGLSKWLKELEEDVGAPLFERHARGLRLTPQGRLLLEHARRIRSEMQRAQYNLEALREGSTLGVAVGTSPASASSLVPDAIGRFLERHPKARVEFVESTMNLLLERLERGQLDVVVGRLDNYEPRPTLCSEMLYDEPLTIVARPDHPLALREQVEWEDIYLYDWIVWPQHTPIRSKLDNVLSLSGRKPLPYRIESSSQMGNLWLLQHSDMLSIGSERVAAHFAALGLLVALPLKLGATGSLGMCWRDEPHLAEGTRDLLDCLRRAATDDPSGGRLAGGA</sequence>
<name>A0ABV7AU83_9GAMM</name>
<dbReference type="Gene3D" id="1.10.10.10">
    <property type="entry name" value="Winged helix-like DNA-binding domain superfamily/Winged helix DNA-binding domain"/>
    <property type="match status" value="1"/>
</dbReference>
<feature type="domain" description="HTH lysR-type" evidence="5">
    <location>
        <begin position="7"/>
        <end position="64"/>
    </location>
</feature>
<dbReference type="InterPro" id="IPR000847">
    <property type="entry name" value="LysR_HTH_N"/>
</dbReference>
<keyword evidence="3" id="KW-0238">DNA-binding</keyword>
<dbReference type="InterPro" id="IPR036390">
    <property type="entry name" value="WH_DNA-bd_sf"/>
</dbReference>
<dbReference type="EMBL" id="JBHRSJ010000017">
    <property type="protein sequence ID" value="MFC2972618.1"/>
    <property type="molecule type" value="Genomic_DNA"/>
</dbReference>
<dbReference type="PANTHER" id="PTHR30419">
    <property type="entry name" value="HTH-TYPE TRANSCRIPTIONAL REGULATOR YBHD"/>
    <property type="match status" value="1"/>
</dbReference>
<dbReference type="PRINTS" id="PR00039">
    <property type="entry name" value="HTHLYSR"/>
</dbReference>
<evidence type="ECO:0000313" key="6">
    <source>
        <dbReference type="EMBL" id="MFC2972618.1"/>
    </source>
</evidence>
<evidence type="ECO:0000256" key="1">
    <source>
        <dbReference type="ARBA" id="ARBA00009437"/>
    </source>
</evidence>
<gene>
    <name evidence="6" type="ORF">ACFOJE_10395</name>
</gene>
<reference evidence="7" key="1">
    <citation type="journal article" date="2019" name="Int. J. Syst. Evol. Microbiol.">
        <title>The Global Catalogue of Microorganisms (GCM) 10K type strain sequencing project: providing services to taxonomists for standard genome sequencing and annotation.</title>
        <authorList>
            <consortium name="The Broad Institute Genomics Platform"/>
            <consortium name="The Broad Institute Genome Sequencing Center for Infectious Disease"/>
            <person name="Wu L."/>
            <person name="Ma J."/>
        </authorList>
    </citation>
    <scope>NUCLEOTIDE SEQUENCE [LARGE SCALE GENOMIC DNA]</scope>
    <source>
        <strain evidence="7">KCTC 62195</strain>
    </source>
</reference>
<comment type="similarity">
    <text evidence="1">Belongs to the LysR transcriptional regulatory family.</text>
</comment>
<dbReference type="Pfam" id="PF03466">
    <property type="entry name" value="LysR_substrate"/>
    <property type="match status" value="1"/>
</dbReference>
<keyword evidence="4" id="KW-0804">Transcription</keyword>
<dbReference type="PANTHER" id="PTHR30419:SF8">
    <property type="entry name" value="NITROGEN ASSIMILATION TRANSCRIPTIONAL ACTIVATOR-RELATED"/>
    <property type="match status" value="1"/>
</dbReference>
<dbReference type="InterPro" id="IPR050950">
    <property type="entry name" value="HTH-type_LysR_regulators"/>
</dbReference>
<accession>A0ABV7AU83</accession>
<protein>
    <submittedName>
        <fullName evidence="6">LysR substrate-binding domain-containing protein</fullName>
    </submittedName>
</protein>
<dbReference type="RefSeq" id="WP_377814262.1">
    <property type="nucleotide sequence ID" value="NZ_JBHRSJ010000017.1"/>
</dbReference>
<dbReference type="InterPro" id="IPR005119">
    <property type="entry name" value="LysR_subst-bd"/>
</dbReference>